<dbReference type="EMBL" id="KF184827">
    <property type="protein sequence ID" value="AGT16384.1"/>
    <property type="molecule type" value="Genomic_DNA"/>
</dbReference>
<evidence type="ECO:0000256" key="4">
    <source>
        <dbReference type="ARBA" id="ARBA00023157"/>
    </source>
</evidence>
<evidence type="ECO:0008006" key="7">
    <source>
        <dbReference type="Google" id="ProtNLM"/>
    </source>
</evidence>
<dbReference type="AlphaFoldDB" id="A0A059Q0C2"/>
<sequence>MKERVPGVAAKRELGGAAAAAMRDLGEPPSLGSRGPPRARAWGAATAGIREPGGGGGVGREPLPPGSGAARRRQAVAGVEEPRGGERATWTWTWAWGFLSSSGGRRRECRGTVAECLAEASESEEEGLDLVSSAESHRRALYGGGYISYGALRRDNVPCSRRGASYYNCRPGGQANPYHRGCSRITRCRG</sequence>
<gene>
    <name evidence="6" type="ORF">SHCRBa_052_I12_R_250</name>
</gene>
<evidence type="ECO:0000256" key="2">
    <source>
        <dbReference type="ARBA" id="ARBA00022702"/>
    </source>
</evidence>
<dbReference type="GO" id="GO:0009506">
    <property type="term" value="C:plasmodesma"/>
    <property type="evidence" value="ECO:0007669"/>
    <property type="project" value="TreeGrafter"/>
</dbReference>
<dbReference type="PANTHER" id="PTHR33136">
    <property type="entry name" value="RAPID ALKALINIZATION FACTOR-LIKE"/>
    <property type="match status" value="1"/>
</dbReference>
<protein>
    <recommendedName>
        <fullName evidence="7">Rapid alkalinization factor</fullName>
    </recommendedName>
</protein>
<feature type="region of interest" description="Disordered" evidence="5">
    <location>
        <begin position="1"/>
        <end position="70"/>
    </location>
</feature>
<evidence type="ECO:0000256" key="5">
    <source>
        <dbReference type="SAM" id="MobiDB-lite"/>
    </source>
</evidence>
<feature type="compositionally biased region" description="Basic and acidic residues" evidence="5">
    <location>
        <begin position="1"/>
        <end position="14"/>
    </location>
</feature>
<keyword evidence="3" id="KW-0732">Signal</keyword>
<proteinExistence type="inferred from homology"/>
<name>A0A059Q0C2_9POAL</name>
<evidence type="ECO:0000313" key="6">
    <source>
        <dbReference type="EMBL" id="AGT16384.1"/>
    </source>
</evidence>
<reference evidence="6" key="1">
    <citation type="submission" date="2013-05" db="EMBL/GenBank/DDBJ databases">
        <title>Building the sugarcane genome for biotechnology and identifying evolutionary trends.</title>
        <authorList>
            <person name="De Setta N."/>
            <person name="Monteiro-Vitorello C.B."/>
            <person name="Metcalfe C.J."/>
            <person name="Cruz G.M.Q."/>
            <person name="Del Bem L.E."/>
            <person name="Vicentini R."/>
            <person name="Nogueira F.T.S."/>
            <person name="Campos R.A."/>
            <person name="Nunes S.L."/>
            <person name="Turrini P.C.G."/>
            <person name="Vieira A.P."/>
            <person name="Cruz E.A.O."/>
            <person name="Correa T.C.S."/>
            <person name="Hotta C.T."/>
            <person name="de Mello-Varani A."/>
            <person name="Vautrin S."/>
            <person name="Trindade A.S."/>
            <person name="Vilela M.M."/>
            <person name="Horta C.L."/>
            <person name="Sato P.M."/>
            <person name="de Andrade R.F."/>
            <person name="Nishiyama M.Y."/>
            <person name="Cardoso-Silva C.B."/>
            <person name="Scortecci K.C."/>
            <person name="Garcia A.A.F."/>
            <person name="Carneiro M.S."/>
            <person name="Kim C."/>
            <person name="Paterson A.H."/>
            <person name="Berges H."/>
            <person name="D'Hont A."/>
            <person name="de-Souza A.P."/>
            <person name="Souza G.M."/>
            <person name="Vincentz M."/>
            <person name="Kitajima J.P."/>
            <person name="Van Sluys M.-A."/>
        </authorList>
    </citation>
    <scope>NUCLEOTIDE SEQUENCE</scope>
</reference>
<organism evidence="6">
    <name type="scientific">Saccharum hybrid cultivar R570</name>
    <dbReference type="NCBI Taxonomy" id="131158"/>
    <lineage>
        <taxon>Eukaryota</taxon>
        <taxon>Viridiplantae</taxon>
        <taxon>Streptophyta</taxon>
        <taxon>Embryophyta</taxon>
        <taxon>Tracheophyta</taxon>
        <taxon>Spermatophyta</taxon>
        <taxon>Magnoliopsida</taxon>
        <taxon>Liliopsida</taxon>
        <taxon>Poales</taxon>
        <taxon>Poaceae</taxon>
        <taxon>PACMAD clade</taxon>
        <taxon>Panicoideae</taxon>
        <taxon>Andropogonodae</taxon>
        <taxon>Andropogoneae</taxon>
        <taxon>Saccharinae</taxon>
        <taxon>Saccharum</taxon>
        <taxon>Saccharum officinarum species complex</taxon>
    </lineage>
</organism>
<keyword evidence="2" id="KW-0372">Hormone</keyword>
<dbReference type="Pfam" id="PF05498">
    <property type="entry name" value="RALF"/>
    <property type="match status" value="1"/>
</dbReference>
<feature type="compositionally biased region" description="Low complexity" evidence="5">
    <location>
        <begin position="32"/>
        <end position="50"/>
    </location>
</feature>
<dbReference type="PANTHER" id="PTHR33136:SF34">
    <property type="entry name" value="OS12G0541700 PROTEIN"/>
    <property type="match status" value="1"/>
</dbReference>
<dbReference type="GO" id="GO:0019722">
    <property type="term" value="P:calcium-mediated signaling"/>
    <property type="evidence" value="ECO:0007669"/>
    <property type="project" value="TreeGrafter"/>
</dbReference>
<evidence type="ECO:0000256" key="3">
    <source>
        <dbReference type="ARBA" id="ARBA00022729"/>
    </source>
</evidence>
<evidence type="ECO:0000256" key="1">
    <source>
        <dbReference type="ARBA" id="ARBA00009178"/>
    </source>
</evidence>
<dbReference type="GO" id="GO:0005179">
    <property type="term" value="F:hormone activity"/>
    <property type="evidence" value="ECO:0007669"/>
    <property type="project" value="UniProtKB-KW"/>
</dbReference>
<accession>A0A059Q0C2</accession>
<comment type="similarity">
    <text evidence="1">Belongs to the plant rapid alkalinization factor (RALF) family.</text>
</comment>
<dbReference type="InterPro" id="IPR008801">
    <property type="entry name" value="RALF"/>
</dbReference>
<keyword evidence="4" id="KW-1015">Disulfide bond</keyword>